<organism evidence="2 3">
    <name type="scientific">Pseudomonas cremoricolorata</name>
    <dbReference type="NCBI Taxonomy" id="157783"/>
    <lineage>
        <taxon>Bacteria</taxon>
        <taxon>Pseudomonadati</taxon>
        <taxon>Pseudomonadota</taxon>
        <taxon>Gammaproteobacteria</taxon>
        <taxon>Pseudomonadales</taxon>
        <taxon>Pseudomonadaceae</taxon>
        <taxon>Pseudomonas</taxon>
    </lineage>
</organism>
<protein>
    <recommendedName>
        <fullName evidence="4">Lipoprotein</fullName>
    </recommendedName>
</protein>
<sequence>MKRLYTLALALMLVGCAGTQPGPQWITVDASDRFMDESTCGVTTAAFYSDSRLFTLHYFPYIEKIRGVLLVGMRTRALLSAPVGLVQIQIDQLPAWTISPLETPVKSVPEKRPSWAGLGTGSKELDEGLWQIMTRQSSPFALATGEKAENILAQLKSGAVLRYQSFRDGSASTPSGEYVLDDSLEKALAECGIE</sequence>
<accession>A0A089YAK0</accession>
<feature type="chain" id="PRO_5001852024" description="Lipoprotein" evidence="1">
    <location>
        <begin position="20"/>
        <end position="194"/>
    </location>
</feature>
<keyword evidence="3" id="KW-1185">Reference proteome</keyword>
<dbReference type="KEGG" id="psw:LK03_06045"/>
<dbReference type="RefSeq" id="WP_038411505.1">
    <property type="nucleotide sequence ID" value="NZ_CP009455.1"/>
</dbReference>
<evidence type="ECO:0000256" key="1">
    <source>
        <dbReference type="SAM" id="SignalP"/>
    </source>
</evidence>
<dbReference type="STRING" id="157783.LK03_06045"/>
<dbReference type="OrthoDB" id="8478010at2"/>
<evidence type="ECO:0000313" key="3">
    <source>
        <dbReference type="Proteomes" id="UP000029493"/>
    </source>
</evidence>
<evidence type="ECO:0000313" key="2">
    <source>
        <dbReference type="EMBL" id="AIR88853.1"/>
    </source>
</evidence>
<keyword evidence="1" id="KW-0732">Signal</keyword>
<dbReference type="AlphaFoldDB" id="A0A089YAK0"/>
<gene>
    <name evidence="2" type="ORF">LK03_06045</name>
</gene>
<name>A0A089YAK0_9PSED</name>
<proteinExistence type="predicted"/>
<dbReference type="EMBL" id="CP009455">
    <property type="protein sequence ID" value="AIR88853.1"/>
    <property type="molecule type" value="Genomic_DNA"/>
</dbReference>
<dbReference type="Proteomes" id="UP000029493">
    <property type="component" value="Chromosome"/>
</dbReference>
<dbReference type="PROSITE" id="PS51257">
    <property type="entry name" value="PROKAR_LIPOPROTEIN"/>
    <property type="match status" value="1"/>
</dbReference>
<evidence type="ECO:0008006" key="4">
    <source>
        <dbReference type="Google" id="ProtNLM"/>
    </source>
</evidence>
<reference evidence="2 3" key="1">
    <citation type="submission" date="2014-09" db="EMBL/GenBank/DDBJ databases">
        <authorList>
            <person name="Chan K.-G."/>
        </authorList>
    </citation>
    <scope>NUCLEOTIDE SEQUENCE [LARGE SCALE GENOMIC DNA]</scope>
    <source>
        <strain evidence="2 3">ND07</strain>
    </source>
</reference>
<feature type="signal peptide" evidence="1">
    <location>
        <begin position="1"/>
        <end position="19"/>
    </location>
</feature>